<feature type="compositionally biased region" description="Polar residues" evidence="1">
    <location>
        <begin position="25"/>
        <end position="34"/>
    </location>
</feature>
<organism evidence="2 3">
    <name type="scientific">Bursaphelenchus xylophilus</name>
    <name type="common">Pinewood nematode worm</name>
    <name type="synonym">Aphelenchoides xylophilus</name>
    <dbReference type="NCBI Taxonomy" id="6326"/>
    <lineage>
        <taxon>Eukaryota</taxon>
        <taxon>Metazoa</taxon>
        <taxon>Ecdysozoa</taxon>
        <taxon>Nematoda</taxon>
        <taxon>Chromadorea</taxon>
        <taxon>Rhabditida</taxon>
        <taxon>Tylenchina</taxon>
        <taxon>Tylenchomorpha</taxon>
        <taxon>Aphelenchoidea</taxon>
        <taxon>Aphelenchoididae</taxon>
        <taxon>Bursaphelenchus</taxon>
    </lineage>
</organism>
<dbReference type="Proteomes" id="UP000095284">
    <property type="component" value="Unplaced"/>
</dbReference>
<evidence type="ECO:0000313" key="2">
    <source>
        <dbReference type="Proteomes" id="UP000095284"/>
    </source>
</evidence>
<dbReference type="WBParaSite" id="BXY_0505700.1">
    <property type="protein sequence ID" value="BXY_0505700.1"/>
    <property type="gene ID" value="BXY_0505700"/>
</dbReference>
<name>A0A1I7RWE4_BURXY</name>
<accession>A0A1I7RWE4</accession>
<dbReference type="AlphaFoldDB" id="A0A1I7RWE4"/>
<sequence>MPSGSNGAKEEKSNRLGCASPEKAGSSNFQSPSDGETVLPRQSPDIVAIAETAQPWKVELLGVVASGLEFQIPFAHGSVGGGTEAKAENRQCCSPRPAGQLREWVGDNG</sequence>
<feature type="region of interest" description="Disordered" evidence="1">
    <location>
        <begin position="88"/>
        <end position="109"/>
    </location>
</feature>
<proteinExistence type="predicted"/>
<feature type="region of interest" description="Disordered" evidence="1">
    <location>
        <begin position="1"/>
        <end position="40"/>
    </location>
</feature>
<evidence type="ECO:0000313" key="3">
    <source>
        <dbReference type="WBParaSite" id="BXY_0505700.1"/>
    </source>
</evidence>
<reference evidence="3" key="1">
    <citation type="submission" date="2016-11" db="UniProtKB">
        <authorList>
            <consortium name="WormBaseParasite"/>
        </authorList>
    </citation>
    <scope>IDENTIFICATION</scope>
</reference>
<protein>
    <submittedName>
        <fullName evidence="3">Uncharacterized protein</fullName>
    </submittedName>
</protein>
<evidence type="ECO:0000256" key="1">
    <source>
        <dbReference type="SAM" id="MobiDB-lite"/>
    </source>
</evidence>